<proteinExistence type="predicted"/>
<dbReference type="PANTHER" id="PTHR11829">
    <property type="entry name" value="FORKHEAD BOX PROTEIN"/>
    <property type="match status" value="1"/>
</dbReference>
<accession>J9BA00</accession>
<dbReference type="InterPro" id="IPR050211">
    <property type="entry name" value="FOX_domain-containing"/>
</dbReference>
<dbReference type="InterPro" id="IPR036390">
    <property type="entry name" value="WH_DNA-bd_sf"/>
</dbReference>
<dbReference type="Gene3D" id="1.10.10.10">
    <property type="entry name" value="Winged helix-like DNA-binding domain superfamily/Winged helix DNA-binding domain"/>
    <property type="match status" value="1"/>
</dbReference>
<dbReference type="AlphaFoldDB" id="J9BA00"/>
<dbReference type="Pfam" id="PF00250">
    <property type="entry name" value="Forkhead"/>
    <property type="match status" value="1"/>
</dbReference>
<organism evidence="6 7">
    <name type="scientific">Wuchereria bancrofti</name>
    <dbReference type="NCBI Taxonomy" id="6293"/>
    <lineage>
        <taxon>Eukaryota</taxon>
        <taxon>Metazoa</taxon>
        <taxon>Ecdysozoa</taxon>
        <taxon>Nematoda</taxon>
        <taxon>Chromadorea</taxon>
        <taxon>Rhabditida</taxon>
        <taxon>Spirurina</taxon>
        <taxon>Spiruromorpha</taxon>
        <taxon>Filarioidea</taxon>
        <taxon>Onchocercidae</taxon>
        <taxon>Wuchereria</taxon>
    </lineage>
</organism>
<dbReference type="GO" id="GO:0005634">
    <property type="term" value="C:nucleus"/>
    <property type="evidence" value="ECO:0007669"/>
    <property type="project" value="UniProtKB-SubCell"/>
</dbReference>
<dbReference type="InterPro" id="IPR036388">
    <property type="entry name" value="WH-like_DNA-bd_sf"/>
</dbReference>
<dbReference type="EMBL" id="ADBV01001921">
    <property type="protein sequence ID" value="EJW83920.1"/>
    <property type="molecule type" value="Genomic_DNA"/>
</dbReference>
<feature type="compositionally biased region" description="Low complexity" evidence="4">
    <location>
        <begin position="11"/>
        <end position="51"/>
    </location>
</feature>
<dbReference type="InterPro" id="IPR001766">
    <property type="entry name" value="Fork_head_dom"/>
</dbReference>
<evidence type="ECO:0000256" key="4">
    <source>
        <dbReference type="SAM" id="MobiDB-lite"/>
    </source>
</evidence>
<keyword evidence="2 3" id="KW-0539">Nucleus</keyword>
<keyword evidence="1 3" id="KW-0238">DNA-binding</keyword>
<sequence>MDLIGSAVLGNNSSSSDSSSNNNNSNNNNNNSDNISNSDSNNSIISNNSSNIANSSIMSDIQEDNKSTGSVKSEPTPVIDELATVSPSSSTVEQPSTTPESRIPGVNSRSITDPSPATMEKAERPSLSYKDLIIEAIESSPEKRLKLNEIYQVIRMTHPYYRLRPDQWGWQNSIRHNLSLHDCFVKLPLKQTSASGVVGHFWTVVPELGDKQTLRRRNRVTNRSGARAASASAAAAGGQFNGRLSSIDGTANGILNCAVGTDTNGFTDGSGIISDDSGSTSPAHCSFDGTYSSSNEFRASVTDSLLVSNKISFFTLTTLSDKIIIYEVF</sequence>
<feature type="region of interest" description="Disordered" evidence="4">
    <location>
        <begin position="82"/>
        <end position="124"/>
    </location>
</feature>
<dbReference type="InterPro" id="IPR030456">
    <property type="entry name" value="TF_fork_head_CS_2"/>
</dbReference>
<feature type="DNA-binding region" description="Fork-head" evidence="3">
    <location>
        <begin position="124"/>
        <end position="219"/>
    </location>
</feature>
<name>J9BA00_WUCBA</name>
<evidence type="ECO:0000256" key="1">
    <source>
        <dbReference type="ARBA" id="ARBA00023125"/>
    </source>
</evidence>
<evidence type="ECO:0000256" key="2">
    <source>
        <dbReference type="ARBA" id="ARBA00023242"/>
    </source>
</evidence>
<dbReference type="SUPFAM" id="SSF46785">
    <property type="entry name" value="Winged helix' DNA-binding domain"/>
    <property type="match status" value="1"/>
</dbReference>
<evidence type="ECO:0000313" key="6">
    <source>
        <dbReference type="EMBL" id="EJW83920.1"/>
    </source>
</evidence>
<evidence type="ECO:0000256" key="3">
    <source>
        <dbReference type="PROSITE-ProRule" id="PRU00089"/>
    </source>
</evidence>
<reference evidence="7" key="1">
    <citation type="submission" date="2012-08" db="EMBL/GenBank/DDBJ databases">
        <title>The Genome Sequence of Wuchereria bancrofti.</title>
        <authorList>
            <person name="Nutman T.B."/>
            <person name="Fink D.L."/>
            <person name="Russ C."/>
            <person name="Young S."/>
            <person name="Zeng Q."/>
            <person name="Koehrsen M."/>
            <person name="Alvarado L."/>
            <person name="Berlin A."/>
            <person name="Chapman S.B."/>
            <person name="Chen Z."/>
            <person name="Freedman E."/>
            <person name="Gellesch M."/>
            <person name="Goldberg J."/>
            <person name="Griggs A."/>
            <person name="Gujja S."/>
            <person name="Heilman E.R."/>
            <person name="Heiman D."/>
            <person name="Hepburn T."/>
            <person name="Howarth C."/>
            <person name="Jen D."/>
            <person name="Larson L."/>
            <person name="Lewis B."/>
            <person name="Mehta T."/>
            <person name="Park D."/>
            <person name="Pearson M."/>
            <person name="Roberts A."/>
            <person name="Saif S."/>
            <person name="Shea T."/>
            <person name="Shenoy N."/>
            <person name="Sisk P."/>
            <person name="Stolte C."/>
            <person name="Sykes S."/>
            <person name="Walk T."/>
            <person name="White J."/>
            <person name="Yandava C."/>
            <person name="Haas B."/>
            <person name="Henn M.R."/>
            <person name="Nusbaum C."/>
            <person name="Birren B."/>
        </authorList>
    </citation>
    <scope>NUCLEOTIDE SEQUENCE [LARGE SCALE GENOMIC DNA]</scope>
    <source>
        <strain evidence="7">NA</strain>
    </source>
</reference>
<comment type="subcellular location">
    <subcellularLocation>
        <location evidence="3">Nucleus</location>
    </subcellularLocation>
</comment>
<dbReference type="PROSITE" id="PS50039">
    <property type="entry name" value="FORK_HEAD_3"/>
    <property type="match status" value="1"/>
</dbReference>
<dbReference type="PRINTS" id="PR00053">
    <property type="entry name" value="FORKHEAD"/>
</dbReference>
<feature type="region of interest" description="Disordered" evidence="4">
    <location>
        <begin position="1"/>
        <end position="51"/>
    </location>
</feature>
<dbReference type="PANTHER" id="PTHR11829:SF411">
    <property type="entry name" value="FORKHEAD BOX PROTEIN L2"/>
    <property type="match status" value="1"/>
</dbReference>
<dbReference type="GO" id="GO:0009653">
    <property type="term" value="P:anatomical structure morphogenesis"/>
    <property type="evidence" value="ECO:0007669"/>
    <property type="project" value="TreeGrafter"/>
</dbReference>
<protein>
    <submittedName>
        <fullName evidence="6">Fork head domain-containing protein</fullName>
    </submittedName>
</protein>
<gene>
    <name evidence="6" type="ORF">WUBG_05169</name>
</gene>
<dbReference type="GO" id="GO:0030154">
    <property type="term" value="P:cell differentiation"/>
    <property type="evidence" value="ECO:0007669"/>
    <property type="project" value="TreeGrafter"/>
</dbReference>
<dbReference type="GO" id="GO:0000981">
    <property type="term" value="F:DNA-binding transcription factor activity, RNA polymerase II-specific"/>
    <property type="evidence" value="ECO:0007669"/>
    <property type="project" value="TreeGrafter"/>
</dbReference>
<dbReference type="CDD" id="cd00059">
    <property type="entry name" value="FH_FOX"/>
    <property type="match status" value="1"/>
</dbReference>
<feature type="compositionally biased region" description="Polar residues" evidence="4">
    <location>
        <begin position="85"/>
        <end position="100"/>
    </location>
</feature>
<dbReference type="SMART" id="SM00339">
    <property type="entry name" value="FH"/>
    <property type="match status" value="1"/>
</dbReference>
<evidence type="ECO:0000313" key="7">
    <source>
        <dbReference type="Proteomes" id="UP000004810"/>
    </source>
</evidence>
<evidence type="ECO:0000259" key="5">
    <source>
        <dbReference type="PROSITE" id="PS50039"/>
    </source>
</evidence>
<feature type="domain" description="Fork-head" evidence="5">
    <location>
        <begin position="124"/>
        <end position="219"/>
    </location>
</feature>
<dbReference type="GO" id="GO:0000978">
    <property type="term" value="F:RNA polymerase II cis-regulatory region sequence-specific DNA binding"/>
    <property type="evidence" value="ECO:0007669"/>
    <property type="project" value="TreeGrafter"/>
</dbReference>
<comment type="caution">
    <text evidence="6">The sequence shown here is derived from an EMBL/GenBank/DDBJ whole genome shotgun (WGS) entry which is preliminary data.</text>
</comment>
<dbReference type="Proteomes" id="UP000004810">
    <property type="component" value="Unassembled WGS sequence"/>
</dbReference>
<dbReference type="PROSITE" id="PS00658">
    <property type="entry name" value="FORK_HEAD_2"/>
    <property type="match status" value="1"/>
</dbReference>